<dbReference type="STRING" id="1202772.A0A1V9Z4E8"/>
<dbReference type="PANTHER" id="PTHR22603:SF93">
    <property type="entry name" value="RE24176P"/>
    <property type="match status" value="1"/>
</dbReference>
<evidence type="ECO:0000313" key="3">
    <source>
        <dbReference type="Proteomes" id="UP000243579"/>
    </source>
</evidence>
<dbReference type="EMBL" id="JNBR01000442">
    <property type="protein sequence ID" value="OQR92792.1"/>
    <property type="molecule type" value="Genomic_DNA"/>
</dbReference>
<dbReference type="OrthoDB" id="10267235at2759"/>
<evidence type="ECO:0000313" key="2">
    <source>
        <dbReference type="EMBL" id="OQR92792.1"/>
    </source>
</evidence>
<reference evidence="2 3" key="1">
    <citation type="journal article" date="2014" name="Genome Biol. Evol.">
        <title>The secreted proteins of Achlya hypogyna and Thraustotheca clavata identify the ancestral oomycete secretome and reveal gene acquisitions by horizontal gene transfer.</title>
        <authorList>
            <person name="Misner I."/>
            <person name="Blouin N."/>
            <person name="Leonard G."/>
            <person name="Richards T.A."/>
            <person name="Lane C.E."/>
        </authorList>
    </citation>
    <scope>NUCLEOTIDE SEQUENCE [LARGE SCALE GENOMIC DNA]</scope>
    <source>
        <strain evidence="2 3">ATCC 48635</strain>
    </source>
</reference>
<dbReference type="GO" id="GO:0004305">
    <property type="term" value="F:ethanolamine kinase activity"/>
    <property type="evidence" value="ECO:0007669"/>
    <property type="project" value="TreeGrafter"/>
</dbReference>
<dbReference type="InterPro" id="IPR011009">
    <property type="entry name" value="Kinase-like_dom_sf"/>
</dbReference>
<gene>
    <name evidence="2" type="ORF">ACHHYP_03193</name>
</gene>
<dbReference type="Proteomes" id="UP000243579">
    <property type="component" value="Unassembled WGS sequence"/>
</dbReference>
<protein>
    <submittedName>
        <fullName evidence="2">Choline/ethanolamine kinase</fullName>
    </submittedName>
</protein>
<dbReference type="CDD" id="cd05157">
    <property type="entry name" value="ETNK_euk"/>
    <property type="match status" value="1"/>
</dbReference>
<dbReference type="GO" id="GO:0004103">
    <property type="term" value="F:choline kinase activity"/>
    <property type="evidence" value="ECO:0007669"/>
    <property type="project" value="TreeGrafter"/>
</dbReference>
<dbReference type="Gene3D" id="3.30.200.20">
    <property type="entry name" value="Phosphorylase Kinase, domain 1"/>
    <property type="match status" value="1"/>
</dbReference>
<accession>A0A1V9Z4E8</accession>
<name>A0A1V9Z4E8_ACHHY</name>
<dbReference type="Pfam" id="PF01633">
    <property type="entry name" value="Choline_kinase"/>
    <property type="match status" value="1"/>
</dbReference>
<dbReference type="SUPFAM" id="SSF56112">
    <property type="entry name" value="Protein kinase-like (PK-like)"/>
    <property type="match status" value="1"/>
</dbReference>
<dbReference type="Gene3D" id="3.90.1200.10">
    <property type="match status" value="1"/>
</dbReference>
<comment type="similarity">
    <text evidence="1">Belongs to the choline/ethanolamine kinase family.</text>
</comment>
<dbReference type="AlphaFoldDB" id="A0A1V9Z4E8"/>
<proteinExistence type="inferred from homology"/>
<keyword evidence="2" id="KW-0418">Kinase</keyword>
<keyword evidence="2" id="KW-0808">Transferase</keyword>
<dbReference type="PANTHER" id="PTHR22603">
    <property type="entry name" value="CHOLINE/ETHANOALAMINE KINASE"/>
    <property type="match status" value="1"/>
</dbReference>
<dbReference type="GO" id="GO:0006646">
    <property type="term" value="P:phosphatidylethanolamine biosynthetic process"/>
    <property type="evidence" value="ECO:0007669"/>
    <property type="project" value="TreeGrafter"/>
</dbReference>
<organism evidence="2 3">
    <name type="scientific">Achlya hypogyna</name>
    <name type="common">Oomycete</name>
    <name type="synonym">Protoachlya hypogyna</name>
    <dbReference type="NCBI Taxonomy" id="1202772"/>
    <lineage>
        <taxon>Eukaryota</taxon>
        <taxon>Sar</taxon>
        <taxon>Stramenopiles</taxon>
        <taxon>Oomycota</taxon>
        <taxon>Saprolegniomycetes</taxon>
        <taxon>Saprolegniales</taxon>
        <taxon>Achlyaceae</taxon>
        <taxon>Achlya</taxon>
    </lineage>
</organism>
<sequence>MRIELSPDRLAALDQPDSSLRNDIAAVLRSVVHGWETVGPISVTRLHGGQSNTIFACSRGTTPADNVILRIYGDGLDAFFARDEELHIFELIAGLNLGLGLLGKFENGRAESFIPGRPLTAMDLREPSLCEKIARKFSIFHGVNLPIDKSPRVLATIDEWFAQAAVMTTPRPVDMRAIADGIARLKGYAARVDSPVVFCHNDLNCSNIMLSGHEVIFIDFEYSHYNPRGFDLGNHFAEWCYFMHGPPVETPDVAMYPTVDDQRRFCRAYLNEKATPDAVEALRLEANVYALAAHLYWATWAIVQSPKSTPDFNYFEYSMGRWSLFLAQEASVVSALEQRLD</sequence>
<keyword evidence="3" id="KW-1185">Reference proteome</keyword>
<dbReference type="GO" id="GO:0005737">
    <property type="term" value="C:cytoplasm"/>
    <property type="evidence" value="ECO:0007669"/>
    <property type="project" value="TreeGrafter"/>
</dbReference>
<comment type="caution">
    <text evidence="2">The sequence shown here is derived from an EMBL/GenBank/DDBJ whole genome shotgun (WGS) entry which is preliminary data.</text>
</comment>
<evidence type="ECO:0000256" key="1">
    <source>
        <dbReference type="ARBA" id="ARBA00038211"/>
    </source>
</evidence>